<dbReference type="EMBL" id="CM042884">
    <property type="protein sequence ID" value="KAI4368345.1"/>
    <property type="molecule type" value="Genomic_DNA"/>
</dbReference>
<evidence type="ECO:0000313" key="2">
    <source>
        <dbReference type="Proteomes" id="UP001057402"/>
    </source>
</evidence>
<accession>A0ACB9QPI4</accession>
<comment type="caution">
    <text evidence="1">The sequence shown here is derived from an EMBL/GenBank/DDBJ whole genome shotgun (WGS) entry which is preliminary data.</text>
</comment>
<protein>
    <submittedName>
        <fullName evidence="1">Uncharacterized protein</fullName>
    </submittedName>
</protein>
<gene>
    <name evidence="1" type="ORF">MLD38_016912</name>
</gene>
<organism evidence="1 2">
    <name type="scientific">Melastoma candidum</name>
    <dbReference type="NCBI Taxonomy" id="119954"/>
    <lineage>
        <taxon>Eukaryota</taxon>
        <taxon>Viridiplantae</taxon>
        <taxon>Streptophyta</taxon>
        <taxon>Embryophyta</taxon>
        <taxon>Tracheophyta</taxon>
        <taxon>Spermatophyta</taxon>
        <taxon>Magnoliopsida</taxon>
        <taxon>eudicotyledons</taxon>
        <taxon>Gunneridae</taxon>
        <taxon>Pentapetalae</taxon>
        <taxon>rosids</taxon>
        <taxon>malvids</taxon>
        <taxon>Myrtales</taxon>
        <taxon>Melastomataceae</taxon>
        <taxon>Melastomatoideae</taxon>
        <taxon>Melastomateae</taxon>
        <taxon>Melastoma</taxon>
    </lineage>
</organism>
<reference evidence="2" key="1">
    <citation type="journal article" date="2023" name="Front. Plant Sci.">
        <title>Chromosomal-level genome assembly of Melastoma candidum provides insights into trichome evolution.</title>
        <authorList>
            <person name="Zhong Y."/>
            <person name="Wu W."/>
            <person name="Sun C."/>
            <person name="Zou P."/>
            <person name="Liu Y."/>
            <person name="Dai S."/>
            <person name="Zhou R."/>
        </authorList>
    </citation>
    <scope>NUCLEOTIDE SEQUENCE [LARGE SCALE GENOMIC DNA]</scope>
</reference>
<proteinExistence type="predicted"/>
<evidence type="ECO:0000313" key="1">
    <source>
        <dbReference type="EMBL" id="KAI4368345.1"/>
    </source>
</evidence>
<keyword evidence="2" id="KW-1185">Reference proteome</keyword>
<name>A0ACB9QPI4_9MYRT</name>
<dbReference type="Proteomes" id="UP001057402">
    <property type="component" value="Chromosome 5"/>
</dbReference>
<sequence>MNVSTLCPVQLGGGGARLHSRIGCPCRPPVYDDPSLLLATPHSLPPPSSSSDSMDAVFFPDRPTIVITNDDGIDAPGLRSLVHVLLSTGLHNIQVRAPDS</sequence>